<feature type="domain" description="Peptidase C14 caspase" evidence="2">
    <location>
        <begin position="92"/>
        <end position="302"/>
    </location>
</feature>
<dbReference type="InterPro" id="IPR011600">
    <property type="entry name" value="Pept_C14_caspase"/>
</dbReference>
<keyword evidence="4" id="KW-1185">Reference proteome</keyword>
<name>A0ABR2JDU3_9EUKA</name>
<organism evidence="3 4">
    <name type="scientific">Tritrichomonas musculus</name>
    <dbReference type="NCBI Taxonomy" id="1915356"/>
    <lineage>
        <taxon>Eukaryota</taxon>
        <taxon>Metamonada</taxon>
        <taxon>Parabasalia</taxon>
        <taxon>Tritrichomonadida</taxon>
        <taxon>Tritrichomonadidae</taxon>
        <taxon>Tritrichomonas</taxon>
    </lineage>
</organism>
<dbReference type="PANTHER" id="PTHR48104">
    <property type="entry name" value="METACASPASE-4"/>
    <property type="match status" value="1"/>
</dbReference>
<dbReference type="Proteomes" id="UP001470230">
    <property type="component" value="Unassembled WGS sequence"/>
</dbReference>
<dbReference type="InterPro" id="IPR050452">
    <property type="entry name" value="Metacaspase"/>
</dbReference>
<sequence length="315" mass="34904">MGQACSSTDNNQTKKGVCSKTDQYKDQAKTIAKKVFTSILSKLGLNFTPQEWDNAHNTGSIDTQQQAVEEVASDQPLGCDLKKMNTLPTDLRRCVFICCNTYTRPDYSLGVGPMNDALAVAGYFKQLGFDLYFAHNPTSEEFLRYFSHFLKNTKEYLVVYYTGHGGSIDDKNGDETDGKDEALVFDDNFVIDDTLAETIANSGKPDNSIVCLFNDCCHSGTIYDLKPGTLFNGKTMPPNIYSLSAARDSETAKQTSVGGKDQGIFTFYFLKLLSQEPGLTPLTMEPKINGYLKKFDQQYMCCSTTPDVLAKPCFS</sequence>
<comment type="caution">
    <text evidence="3">The sequence shown here is derived from an EMBL/GenBank/DDBJ whole genome shotgun (WGS) entry which is preliminary data.</text>
</comment>
<reference evidence="3 4" key="1">
    <citation type="submission" date="2024-04" db="EMBL/GenBank/DDBJ databases">
        <title>Tritrichomonas musculus Genome.</title>
        <authorList>
            <person name="Alves-Ferreira E."/>
            <person name="Grigg M."/>
            <person name="Lorenzi H."/>
            <person name="Galac M."/>
        </authorList>
    </citation>
    <scope>NUCLEOTIDE SEQUENCE [LARGE SCALE GENOMIC DNA]</scope>
    <source>
        <strain evidence="3 4">EAF2021</strain>
    </source>
</reference>
<protein>
    <recommendedName>
        <fullName evidence="2">Peptidase C14 caspase domain-containing protein</fullName>
    </recommendedName>
</protein>
<comment type="similarity">
    <text evidence="1">Belongs to the peptidase C14B family.</text>
</comment>
<accession>A0ABR2JDU3</accession>
<dbReference type="Gene3D" id="3.40.50.1460">
    <property type="match status" value="1"/>
</dbReference>
<evidence type="ECO:0000313" key="4">
    <source>
        <dbReference type="Proteomes" id="UP001470230"/>
    </source>
</evidence>
<dbReference type="InterPro" id="IPR029030">
    <property type="entry name" value="Caspase-like_dom_sf"/>
</dbReference>
<evidence type="ECO:0000313" key="3">
    <source>
        <dbReference type="EMBL" id="KAK8876117.1"/>
    </source>
</evidence>
<dbReference type="SUPFAM" id="SSF52129">
    <property type="entry name" value="Caspase-like"/>
    <property type="match status" value="1"/>
</dbReference>
<dbReference type="Pfam" id="PF00656">
    <property type="entry name" value="Peptidase_C14"/>
    <property type="match status" value="1"/>
</dbReference>
<evidence type="ECO:0000256" key="1">
    <source>
        <dbReference type="ARBA" id="ARBA00009005"/>
    </source>
</evidence>
<proteinExistence type="inferred from homology"/>
<evidence type="ECO:0000259" key="2">
    <source>
        <dbReference type="Pfam" id="PF00656"/>
    </source>
</evidence>
<gene>
    <name evidence="3" type="ORF">M9Y10_006305</name>
</gene>
<dbReference type="EMBL" id="JAPFFF010000012">
    <property type="protein sequence ID" value="KAK8876117.1"/>
    <property type="molecule type" value="Genomic_DNA"/>
</dbReference>
<dbReference type="PANTHER" id="PTHR48104:SF30">
    <property type="entry name" value="METACASPASE-1"/>
    <property type="match status" value="1"/>
</dbReference>